<dbReference type="Proteomes" id="UP000186309">
    <property type="component" value="Chromosome"/>
</dbReference>
<dbReference type="PANTHER" id="PTHR30026">
    <property type="entry name" value="OUTER MEMBRANE PROTEIN TOLC"/>
    <property type="match status" value="1"/>
</dbReference>
<evidence type="ECO:0000313" key="9">
    <source>
        <dbReference type="EMBL" id="APW61224.1"/>
    </source>
</evidence>
<dbReference type="KEGG" id="pbor:BSF38_02733"/>
<evidence type="ECO:0000313" key="10">
    <source>
        <dbReference type="Proteomes" id="UP000186309"/>
    </source>
</evidence>
<accession>A0A1U7CQK8</accession>
<keyword evidence="8" id="KW-0732">Signal</keyword>
<evidence type="ECO:0008006" key="11">
    <source>
        <dbReference type="Google" id="ProtNLM"/>
    </source>
</evidence>
<dbReference type="GO" id="GO:1990281">
    <property type="term" value="C:efflux pump complex"/>
    <property type="evidence" value="ECO:0007669"/>
    <property type="project" value="TreeGrafter"/>
</dbReference>
<dbReference type="Gene3D" id="1.20.1600.10">
    <property type="entry name" value="Outer membrane efflux proteins (OEP)"/>
    <property type="match status" value="1"/>
</dbReference>
<dbReference type="EMBL" id="CP019082">
    <property type="protein sequence ID" value="APW61224.1"/>
    <property type="molecule type" value="Genomic_DNA"/>
</dbReference>
<evidence type="ECO:0000256" key="5">
    <source>
        <dbReference type="ARBA" id="ARBA00023237"/>
    </source>
</evidence>
<sequence length="540" mass="57797">MRRDSGIRGLARAGLALMVALRASAAGAAAPDGPTHAADRTTTAVSRSTTTGLEPLPTSPADATTVRSPNPGRSTSPDSMIEEAAKKQSATLRIDLPPGRVLQPIDLVSTLRLAGARNVDIAIARQQINQALADLGKARALWLPSIFFGPTFYRADGQVQTVTGQVQNVNRNSLYIGGLMSTANGFAAPSPGTGYPAVNGMSSVLRFSDAIYEPMAARRDAEATRANLSAQINDALLETAEAYFTLQEASGKLAIAREAAANAELLSEITGAYAESGQGKTADHHRALAELNHQRKSVRLLVGQLQVASTDLVRLLLLDPKLIIAPVEPAEAIIHLIPDDEPIEALLSQALVGRPELAQYRELLNAAAVRLKQARLRPLIPSLGLTVSGGGFGGGNNSFFGNFGMRGDSAASLFWELHNLGFGDWAIMRRKSADREVANLQLIKMVNQVTADVAASYETRSAAILQIEESKNTVVEAVESFKLNVIDIRQGANLPRATRPIEVLQPIQALVQARTDYLDSVLTYNRAQFRLKRAIGLRPD</sequence>
<dbReference type="AlphaFoldDB" id="A0A1U7CQK8"/>
<evidence type="ECO:0000256" key="4">
    <source>
        <dbReference type="ARBA" id="ARBA00023136"/>
    </source>
</evidence>
<dbReference type="SUPFAM" id="SSF56954">
    <property type="entry name" value="Outer membrane efflux proteins (OEP)"/>
    <property type="match status" value="1"/>
</dbReference>
<feature type="chain" id="PRO_5013069684" description="Outer membrane protein TolC" evidence="8">
    <location>
        <begin position="29"/>
        <end position="540"/>
    </location>
</feature>
<keyword evidence="10" id="KW-1185">Reference proteome</keyword>
<keyword evidence="3" id="KW-0812">Transmembrane</keyword>
<feature type="compositionally biased region" description="Low complexity" evidence="7">
    <location>
        <begin position="27"/>
        <end position="51"/>
    </location>
</feature>
<dbReference type="PANTHER" id="PTHR30026:SF20">
    <property type="entry name" value="OUTER MEMBRANE PROTEIN TOLC"/>
    <property type="match status" value="1"/>
</dbReference>
<organism evidence="9 10">
    <name type="scientific">Paludisphaera borealis</name>
    <dbReference type="NCBI Taxonomy" id="1387353"/>
    <lineage>
        <taxon>Bacteria</taxon>
        <taxon>Pseudomonadati</taxon>
        <taxon>Planctomycetota</taxon>
        <taxon>Planctomycetia</taxon>
        <taxon>Isosphaerales</taxon>
        <taxon>Isosphaeraceae</taxon>
        <taxon>Paludisphaera</taxon>
    </lineage>
</organism>
<evidence type="ECO:0000256" key="7">
    <source>
        <dbReference type="SAM" id="MobiDB-lite"/>
    </source>
</evidence>
<dbReference type="GO" id="GO:0015288">
    <property type="term" value="F:porin activity"/>
    <property type="evidence" value="ECO:0007669"/>
    <property type="project" value="TreeGrafter"/>
</dbReference>
<dbReference type="STRING" id="1387353.BSF38_02733"/>
<keyword evidence="6" id="KW-0175">Coiled coil</keyword>
<comment type="subcellular location">
    <subcellularLocation>
        <location evidence="1">Cell outer membrane</location>
    </subcellularLocation>
</comment>
<keyword evidence="2" id="KW-1134">Transmembrane beta strand</keyword>
<reference evidence="10" key="1">
    <citation type="submission" date="2016-12" db="EMBL/GenBank/DDBJ databases">
        <title>Comparative genomics of four Isosphaeraceae planctomycetes: a common pool of plasmids and glycoside hydrolase genes.</title>
        <authorList>
            <person name="Ivanova A."/>
        </authorList>
    </citation>
    <scope>NUCLEOTIDE SEQUENCE [LARGE SCALE GENOMIC DNA]</scope>
    <source>
        <strain evidence="10">PX4</strain>
    </source>
</reference>
<evidence type="ECO:0000256" key="8">
    <source>
        <dbReference type="SAM" id="SignalP"/>
    </source>
</evidence>
<evidence type="ECO:0000256" key="6">
    <source>
        <dbReference type="SAM" id="Coils"/>
    </source>
</evidence>
<name>A0A1U7CQK8_9BACT</name>
<dbReference type="GO" id="GO:0009279">
    <property type="term" value="C:cell outer membrane"/>
    <property type="evidence" value="ECO:0007669"/>
    <property type="project" value="UniProtKB-SubCell"/>
</dbReference>
<feature type="signal peptide" evidence="8">
    <location>
        <begin position="1"/>
        <end position="28"/>
    </location>
</feature>
<gene>
    <name evidence="9" type="ORF">BSF38_02733</name>
</gene>
<feature type="region of interest" description="Disordered" evidence="7">
    <location>
        <begin position="27"/>
        <end position="79"/>
    </location>
</feature>
<feature type="coiled-coil region" evidence="6">
    <location>
        <begin position="218"/>
        <end position="266"/>
    </location>
</feature>
<evidence type="ECO:0000256" key="2">
    <source>
        <dbReference type="ARBA" id="ARBA00022452"/>
    </source>
</evidence>
<dbReference type="InterPro" id="IPR051906">
    <property type="entry name" value="TolC-like"/>
</dbReference>
<feature type="compositionally biased region" description="Polar residues" evidence="7">
    <location>
        <begin position="61"/>
        <end position="78"/>
    </location>
</feature>
<evidence type="ECO:0000256" key="1">
    <source>
        <dbReference type="ARBA" id="ARBA00004442"/>
    </source>
</evidence>
<evidence type="ECO:0000256" key="3">
    <source>
        <dbReference type="ARBA" id="ARBA00022692"/>
    </source>
</evidence>
<keyword evidence="5" id="KW-0998">Cell outer membrane</keyword>
<proteinExistence type="predicted"/>
<keyword evidence="4" id="KW-0472">Membrane</keyword>
<dbReference type="GO" id="GO:0015562">
    <property type="term" value="F:efflux transmembrane transporter activity"/>
    <property type="evidence" value="ECO:0007669"/>
    <property type="project" value="InterPro"/>
</dbReference>
<protein>
    <recommendedName>
        <fullName evidence="11">Outer membrane protein TolC</fullName>
    </recommendedName>
</protein>